<keyword evidence="5" id="KW-0021">Allosteric enzyme</keyword>
<dbReference type="EMBL" id="BKCJ010575085">
    <property type="protein sequence ID" value="GFB20546.1"/>
    <property type="molecule type" value="Genomic_DNA"/>
</dbReference>
<keyword evidence="7 10" id="KW-0548">Nucleotidyltransferase</keyword>
<protein>
    <recommendedName>
        <fullName evidence="4">glucose-1-phosphate adenylyltransferase</fullName>
        <ecNumber evidence="4">2.7.7.27</ecNumber>
    </recommendedName>
</protein>
<evidence type="ECO:0000256" key="7">
    <source>
        <dbReference type="ARBA" id="ARBA00022695"/>
    </source>
</evidence>
<name>A0A699L4F1_TANCI</name>
<feature type="non-terminal residue" evidence="10">
    <location>
        <position position="173"/>
    </location>
</feature>
<dbReference type="InterPro" id="IPR011831">
    <property type="entry name" value="ADP-Glc_PPase"/>
</dbReference>
<dbReference type="Gene3D" id="2.160.10.10">
    <property type="entry name" value="Hexapeptide repeat proteins"/>
    <property type="match status" value="1"/>
</dbReference>
<accession>A0A699L4F1</accession>
<organism evidence="10">
    <name type="scientific">Tanacetum cinerariifolium</name>
    <name type="common">Dalmatian daisy</name>
    <name type="synonym">Chrysanthemum cinerariifolium</name>
    <dbReference type="NCBI Taxonomy" id="118510"/>
    <lineage>
        <taxon>Eukaryota</taxon>
        <taxon>Viridiplantae</taxon>
        <taxon>Streptophyta</taxon>
        <taxon>Embryophyta</taxon>
        <taxon>Tracheophyta</taxon>
        <taxon>Spermatophyta</taxon>
        <taxon>Magnoliopsida</taxon>
        <taxon>eudicotyledons</taxon>
        <taxon>Gunneridae</taxon>
        <taxon>Pentapetalae</taxon>
        <taxon>asterids</taxon>
        <taxon>campanulids</taxon>
        <taxon>Asterales</taxon>
        <taxon>Asteraceae</taxon>
        <taxon>Asteroideae</taxon>
        <taxon>Anthemideae</taxon>
        <taxon>Anthemidinae</taxon>
        <taxon>Tanacetum</taxon>
    </lineage>
</organism>
<keyword evidence="8" id="KW-0547">Nucleotide-binding</keyword>
<evidence type="ECO:0000256" key="3">
    <source>
        <dbReference type="ARBA" id="ARBA00010443"/>
    </source>
</evidence>
<evidence type="ECO:0000256" key="5">
    <source>
        <dbReference type="ARBA" id="ARBA00022533"/>
    </source>
</evidence>
<comment type="catalytic activity">
    <reaction evidence="1">
        <text>alpha-D-glucose 1-phosphate + ATP + H(+) = ADP-alpha-D-glucose + diphosphate</text>
        <dbReference type="Rhea" id="RHEA:12120"/>
        <dbReference type="ChEBI" id="CHEBI:15378"/>
        <dbReference type="ChEBI" id="CHEBI:30616"/>
        <dbReference type="ChEBI" id="CHEBI:33019"/>
        <dbReference type="ChEBI" id="CHEBI:57498"/>
        <dbReference type="ChEBI" id="CHEBI:58601"/>
        <dbReference type="EC" id="2.7.7.27"/>
    </reaction>
</comment>
<evidence type="ECO:0000256" key="1">
    <source>
        <dbReference type="ARBA" id="ARBA00000956"/>
    </source>
</evidence>
<evidence type="ECO:0000256" key="2">
    <source>
        <dbReference type="ARBA" id="ARBA00004727"/>
    </source>
</evidence>
<gene>
    <name evidence="10" type="ORF">Tci_692517</name>
</gene>
<evidence type="ECO:0000256" key="9">
    <source>
        <dbReference type="ARBA" id="ARBA00022922"/>
    </source>
</evidence>
<dbReference type="PANTHER" id="PTHR43523">
    <property type="entry name" value="GLUCOSE-1-PHOSPHATE ADENYLYLTRANSFERASE-RELATED"/>
    <property type="match status" value="1"/>
</dbReference>
<evidence type="ECO:0000256" key="4">
    <source>
        <dbReference type="ARBA" id="ARBA00012460"/>
    </source>
</evidence>
<evidence type="ECO:0000256" key="8">
    <source>
        <dbReference type="ARBA" id="ARBA00022741"/>
    </source>
</evidence>
<dbReference type="PANTHER" id="PTHR43523:SF12">
    <property type="entry name" value="GLUCOSE-1-PHOSPHATE ADENYLYLTRANSFERASE LARGE SUBUNIT 1, CHLOROPLASTIC-RELATED"/>
    <property type="match status" value="1"/>
</dbReference>
<comment type="pathway">
    <text evidence="2">Glycan biosynthesis; starch biosynthesis.</text>
</comment>
<evidence type="ECO:0000313" key="10">
    <source>
        <dbReference type="EMBL" id="GFB20546.1"/>
    </source>
</evidence>
<dbReference type="AlphaFoldDB" id="A0A699L4F1"/>
<dbReference type="InterPro" id="IPR011004">
    <property type="entry name" value="Trimer_LpxA-like_sf"/>
</dbReference>
<keyword evidence="9" id="KW-0750">Starch biosynthesis</keyword>
<reference evidence="10" key="1">
    <citation type="journal article" date="2019" name="Sci. Rep.">
        <title>Draft genome of Tanacetum cinerariifolium, the natural source of mosquito coil.</title>
        <authorList>
            <person name="Yamashiro T."/>
            <person name="Shiraishi A."/>
            <person name="Satake H."/>
            <person name="Nakayama K."/>
        </authorList>
    </citation>
    <scope>NUCLEOTIDE SEQUENCE</scope>
</reference>
<comment type="similarity">
    <text evidence="3">Belongs to the bacterial/plant glucose-1-phosphate adenylyltransferase family.</text>
</comment>
<comment type="caution">
    <text evidence="10">The sequence shown here is derived from an EMBL/GenBank/DDBJ whole genome shotgun (WGS) entry which is preliminary data.</text>
</comment>
<dbReference type="SUPFAM" id="SSF51161">
    <property type="entry name" value="Trimeric LpxA-like enzymes"/>
    <property type="match status" value="1"/>
</dbReference>
<evidence type="ECO:0000256" key="6">
    <source>
        <dbReference type="ARBA" id="ARBA00022679"/>
    </source>
</evidence>
<dbReference type="GO" id="GO:0005978">
    <property type="term" value="P:glycogen biosynthetic process"/>
    <property type="evidence" value="ECO:0007669"/>
    <property type="project" value="InterPro"/>
</dbReference>
<dbReference type="EC" id="2.7.7.27" evidence="4"/>
<dbReference type="GO" id="GO:0008878">
    <property type="term" value="F:glucose-1-phosphate adenylyltransferase activity"/>
    <property type="evidence" value="ECO:0007669"/>
    <property type="project" value="UniProtKB-EC"/>
</dbReference>
<proteinExistence type="inferred from homology"/>
<sequence>MNLRFCAFLDHVNFIENFFEGGGLMVADPHSLLKIKVRKILVPLRLFHNANLGITKKPMPDFSFYDRSSPIYTQPRYLTPFKMFDADVTDSLIGEGCVIKNCKIHHSIVGLRSYIAKGAVTKDSFLMGEDSYETDADRELLAAKGSVLIEIGKNTHIKRPITDKNARIGDDVK</sequence>
<dbReference type="GO" id="GO:0000166">
    <property type="term" value="F:nucleotide binding"/>
    <property type="evidence" value="ECO:0007669"/>
    <property type="project" value="UniProtKB-KW"/>
</dbReference>
<keyword evidence="6 10" id="KW-0808">Transferase</keyword>
<dbReference type="GO" id="GO:0019252">
    <property type="term" value="P:starch biosynthetic process"/>
    <property type="evidence" value="ECO:0007669"/>
    <property type="project" value="UniProtKB-KW"/>
</dbReference>
<dbReference type="CDD" id="cd04651">
    <property type="entry name" value="LbH_G1P_AT_C"/>
    <property type="match status" value="1"/>
</dbReference>
<dbReference type="Pfam" id="PF25247">
    <property type="entry name" value="LbH_GLGC"/>
    <property type="match status" value="1"/>
</dbReference>